<dbReference type="STRING" id="429701.A0A2G9HUC7"/>
<dbReference type="PRINTS" id="PR00364">
    <property type="entry name" value="DISEASERSIST"/>
</dbReference>
<dbReference type="Proteomes" id="UP000231279">
    <property type="component" value="Unassembled WGS sequence"/>
</dbReference>
<dbReference type="InterPro" id="IPR027417">
    <property type="entry name" value="P-loop_NTPase"/>
</dbReference>
<dbReference type="PANTHER" id="PTHR47186">
    <property type="entry name" value="LEUCINE-RICH REPEAT-CONTAINING PROTEIN 57"/>
    <property type="match status" value="1"/>
</dbReference>
<proteinExistence type="predicted"/>
<feature type="compositionally biased region" description="Polar residues" evidence="4">
    <location>
        <begin position="290"/>
        <end position="302"/>
    </location>
</feature>
<gene>
    <name evidence="8" type="ORF">CDL12_06192</name>
</gene>
<dbReference type="InterPro" id="IPR032675">
    <property type="entry name" value="LRR_dom_sf"/>
</dbReference>
<dbReference type="SUPFAM" id="SSF52540">
    <property type="entry name" value="P-loop containing nucleoside triphosphate hydrolases"/>
    <property type="match status" value="1"/>
</dbReference>
<dbReference type="SUPFAM" id="SSF52058">
    <property type="entry name" value="L domain-like"/>
    <property type="match status" value="1"/>
</dbReference>
<feature type="region of interest" description="Disordered" evidence="4">
    <location>
        <begin position="283"/>
        <end position="318"/>
    </location>
</feature>
<dbReference type="InterPro" id="IPR002182">
    <property type="entry name" value="NB-ARC"/>
</dbReference>
<dbReference type="PANTHER" id="PTHR47186:SF24">
    <property type="entry name" value="DISEASE RESISTANCE RPP13-LIKE PROTEIN 1"/>
    <property type="match status" value="1"/>
</dbReference>
<keyword evidence="1" id="KW-0547">Nucleotide-binding</keyword>
<dbReference type="AlphaFoldDB" id="A0A2G9HUC7"/>
<dbReference type="InterPro" id="IPR058922">
    <property type="entry name" value="WHD_DRP"/>
</dbReference>
<organism evidence="8 9">
    <name type="scientific">Handroanthus impetiginosus</name>
    <dbReference type="NCBI Taxonomy" id="429701"/>
    <lineage>
        <taxon>Eukaryota</taxon>
        <taxon>Viridiplantae</taxon>
        <taxon>Streptophyta</taxon>
        <taxon>Embryophyta</taxon>
        <taxon>Tracheophyta</taxon>
        <taxon>Spermatophyta</taxon>
        <taxon>Magnoliopsida</taxon>
        <taxon>eudicotyledons</taxon>
        <taxon>Gunneridae</taxon>
        <taxon>Pentapetalae</taxon>
        <taxon>asterids</taxon>
        <taxon>lamiids</taxon>
        <taxon>Lamiales</taxon>
        <taxon>Bignoniaceae</taxon>
        <taxon>Crescentiina</taxon>
        <taxon>Tabebuia alliance</taxon>
        <taxon>Handroanthus</taxon>
    </lineage>
</organism>
<keyword evidence="3" id="KW-0067">ATP-binding</keyword>
<sequence>MEKPFQPPVVLESKPLETSEEFESRRLIQENIIAALKHKNINTIGICGVRGIGKTRMATRIGEKVKEEKLFNFVLMVRVGASPDLKRIMYEISDYLGVRFEGGNFVAAGNELLSKLNMEERILIILDDVRHILHIVELGILLQKHKGSCKILLTSRSYVVCLAMGAQKIFTVTGFTKEEVGKSIDSSDLYPLASYGAEGCRGLPLAPNKKLNPALSQETVAQSVSFRKSVLSTLEAKAMARVFLKKRERVNAMLLAGKWPGPLSSQYMGTKVEKFLGKGVPKGARLRNDMNPQSVRSTSKKATMTEVVDTDPPERFPLERGEERWDEDVSTHLFSLRTKATEGHKEEISHEAKSIVSMDVVWGTERMTIDVNDCILFCSVFPSDYKFTRDMLVCQWIAQGLIKLEKDEIMEEVYIQCFNTLLNWDYIVPCGYDHYFDLTKYKVGDKMDAFLPKQRLEPKFQKDLDSNEIDVAKIEHLSLAFKEFDHINFGILKQCSGLQTLMIHQCYGCKVKCPPSDLFLNLKDLKILDLSHTDVVVLPSSVVNLKELQCLDISETPLISLPNSIHCLSNLQTLKLDGCSQLIRLPECMSELINLQHLVLDDVQLQSLPKGIGKLSKLRTLGSFYVGDGDGNHIGELKNMNNLKGSFQILNLEYVTTKEAGAEACLCNKQDLRKVNLCWSDLQDEKNPNEEEILQSLQPPFGIQELTVMFYSGEVLPSWMSNSSFSELVSISLYWCRYWSSLPSLGELPALKLLKIVENNELMEINNFFCRQQTDQHHVAFPKLEKLSFVSMYKLEKWTGIENGNFPSLHSLIIEYCPKFVALPFLSRLNSLSHMEIRSCQELSCLPEGGLPATLGCLMITDCPKLKPRCCNEQCEDWSKVANVPDLYIDCQKVSVQL</sequence>
<evidence type="ECO:0000313" key="8">
    <source>
        <dbReference type="EMBL" id="PIN21128.1"/>
    </source>
</evidence>
<feature type="domain" description="NB-ARC" evidence="5">
    <location>
        <begin position="30"/>
        <end position="179"/>
    </location>
</feature>
<dbReference type="Gene3D" id="3.40.50.300">
    <property type="entry name" value="P-loop containing nucleotide triphosphate hydrolases"/>
    <property type="match status" value="1"/>
</dbReference>
<reference evidence="9" key="1">
    <citation type="journal article" date="2018" name="Gigascience">
        <title>Genome assembly of the Pink Ipe (Handroanthus impetiginosus, Bignoniaceae), a highly valued, ecologically keystone Neotropical timber forest tree.</title>
        <authorList>
            <person name="Silva-Junior O.B."/>
            <person name="Grattapaglia D."/>
            <person name="Novaes E."/>
            <person name="Collevatti R.G."/>
        </authorList>
    </citation>
    <scope>NUCLEOTIDE SEQUENCE [LARGE SCALE GENOMIC DNA]</scope>
    <source>
        <strain evidence="9">cv. UFG-1</strain>
    </source>
</reference>
<evidence type="ECO:0000313" key="9">
    <source>
        <dbReference type="Proteomes" id="UP000231279"/>
    </source>
</evidence>
<dbReference type="Pfam" id="PF23559">
    <property type="entry name" value="WHD_DRP"/>
    <property type="match status" value="1"/>
</dbReference>
<dbReference type="EMBL" id="NKXS01001000">
    <property type="protein sequence ID" value="PIN21128.1"/>
    <property type="molecule type" value="Genomic_DNA"/>
</dbReference>
<feature type="domain" description="R13L1/DRL21-like LRR repeat region" evidence="7">
    <location>
        <begin position="634"/>
        <end position="757"/>
    </location>
</feature>
<evidence type="ECO:0000256" key="1">
    <source>
        <dbReference type="ARBA" id="ARBA00022741"/>
    </source>
</evidence>
<name>A0A2G9HUC7_9LAMI</name>
<dbReference type="Pfam" id="PF00931">
    <property type="entry name" value="NB-ARC"/>
    <property type="match status" value="1"/>
</dbReference>
<keyword evidence="9" id="KW-1185">Reference proteome</keyword>
<evidence type="ECO:0000256" key="2">
    <source>
        <dbReference type="ARBA" id="ARBA00022821"/>
    </source>
</evidence>
<keyword evidence="2" id="KW-0611">Plant defense</keyword>
<evidence type="ECO:0000259" key="7">
    <source>
        <dbReference type="Pfam" id="PF25019"/>
    </source>
</evidence>
<evidence type="ECO:0000259" key="5">
    <source>
        <dbReference type="Pfam" id="PF00931"/>
    </source>
</evidence>
<dbReference type="Gene3D" id="3.80.10.10">
    <property type="entry name" value="Ribonuclease Inhibitor"/>
    <property type="match status" value="1"/>
</dbReference>
<dbReference type="GO" id="GO:0043531">
    <property type="term" value="F:ADP binding"/>
    <property type="evidence" value="ECO:0007669"/>
    <property type="project" value="InterPro"/>
</dbReference>
<dbReference type="OrthoDB" id="1935327at2759"/>
<evidence type="ECO:0000256" key="4">
    <source>
        <dbReference type="SAM" id="MobiDB-lite"/>
    </source>
</evidence>
<accession>A0A2G9HUC7</accession>
<dbReference type="InterPro" id="IPR056789">
    <property type="entry name" value="LRR_R13L1-DRL21"/>
</dbReference>
<evidence type="ECO:0000256" key="3">
    <source>
        <dbReference type="ARBA" id="ARBA00022840"/>
    </source>
</evidence>
<dbReference type="Pfam" id="PF25019">
    <property type="entry name" value="LRR_R13L1-DRL21"/>
    <property type="match status" value="1"/>
</dbReference>
<comment type="caution">
    <text evidence="8">The sequence shown here is derived from an EMBL/GenBank/DDBJ whole genome shotgun (WGS) entry which is preliminary data.</text>
</comment>
<evidence type="ECO:0000259" key="6">
    <source>
        <dbReference type="Pfam" id="PF23559"/>
    </source>
</evidence>
<feature type="domain" description="Disease resistance protein winged helix" evidence="6">
    <location>
        <begin position="380"/>
        <end position="445"/>
    </location>
</feature>
<protein>
    <submittedName>
        <fullName evidence="8">Apoptotic ATPase</fullName>
    </submittedName>
</protein>